<dbReference type="PANTHER" id="PTHR46637">
    <property type="entry name" value="TIS1421-TRANSPOSASE PROTEIN A"/>
    <property type="match status" value="1"/>
</dbReference>
<evidence type="ECO:0000313" key="2">
    <source>
        <dbReference type="EMBL" id="MYG38759.1"/>
    </source>
</evidence>
<sequence>MSRQRFVITDRLWQRSAPLLPGKAMDRGVTARGNRLFLEAVLTEGGHCATWRDLPACFRNWNSQLGRFRRWATSGVLQRVFEVLSKATGT</sequence>
<feature type="domain" description="Insertion element IS402-like" evidence="1">
    <location>
        <begin position="8"/>
        <end position="81"/>
    </location>
</feature>
<dbReference type="AlphaFoldDB" id="A0A6B1F7K3"/>
<dbReference type="EMBL" id="VYDO01000235">
    <property type="protein sequence ID" value="MYG38759.1"/>
    <property type="molecule type" value="Genomic_DNA"/>
</dbReference>
<protein>
    <submittedName>
        <fullName evidence="2">Transposase</fullName>
    </submittedName>
</protein>
<accession>A0A6B1F7K3</accession>
<dbReference type="InterPro" id="IPR052909">
    <property type="entry name" value="Transposase_6_like"/>
</dbReference>
<gene>
    <name evidence="2" type="ORF">F4162_07310</name>
</gene>
<reference evidence="2" key="1">
    <citation type="submission" date="2019-09" db="EMBL/GenBank/DDBJ databases">
        <title>Characterisation of the sponge microbiome using genome-centric metagenomics.</title>
        <authorList>
            <person name="Engelberts J.P."/>
            <person name="Robbins S.J."/>
            <person name="De Goeij J.M."/>
            <person name="Aranda M."/>
            <person name="Bell S.C."/>
            <person name="Webster N.S."/>
        </authorList>
    </citation>
    <scope>NUCLEOTIDE SEQUENCE</scope>
    <source>
        <strain evidence="2">SB0676_bin_10</strain>
    </source>
</reference>
<dbReference type="PANTHER" id="PTHR46637:SF1">
    <property type="entry name" value="BLL5188 PROTEIN"/>
    <property type="match status" value="1"/>
</dbReference>
<name>A0A6B1F7K3_9SYNE</name>
<proteinExistence type="predicted"/>
<evidence type="ECO:0000259" key="1">
    <source>
        <dbReference type="Pfam" id="PF13340"/>
    </source>
</evidence>
<dbReference type="Pfam" id="PF13340">
    <property type="entry name" value="DUF4096"/>
    <property type="match status" value="1"/>
</dbReference>
<comment type="caution">
    <text evidence="2">The sequence shown here is derived from an EMBL/GenBank/DDBJ whole genome shotgun (WGS) entry which is preliminary data.</text>
</comment>
<dbReference type="InterPro" id="IPR025161">
    <property type="entry name" value="IS402-like_dom"/>
</dbReference>
<organism evidence="2">
    <name type="scientific">Synechococcus sp. SB0676_bin_10</name>
    <dbReference type="NCBI Taxonomy" id="2604869"/>
    <lineage>
        <taxon>Bacteria</taxon>
        <taxon>Bacillati</taxon>
        <taxon>Cyanobacteriota</taxon>
        <taxon>Cyanophyceae</taxon>
        <taxon>Synechococcales</taxon>
        <taxon>Synechococcaceae</taxon>
        <taxon>Synechococcus</taxon>
    </lineage>
</organism>